<dbReference type="Pfam" id="PF02779">
    <property type="entry name" value="Transket_pyr"/>
    <property type="match status" value="1"/>
</dbReference>
<dbReference type="InterPro" id="IPR009014">
    <property type="entry name" value="Transketo_C/PFOR_II"/>
</dbReference>
<evidence type="ECO:0000313" key="4">
    <source>
        <dbReference type="Proteomes" id="UP001501509"/>
    </source>
</evidence>
<evidence type="ECO:0000313" key="3">
    <source>
        <dbReference type="EMBL" id="GAA2581440.1"/>
    </source>
</evidence>
<dbReference type="Gene3D" id="3.40.50.920">
    <property type="match status" value="1"/>
</dbReference>
<dbReference type="Proteomes" id="UP001501509">
    <property type="component" value="Unassembled WGS sequence"/>
</dbReference>
<sequence>MTADTAERAERDEEQQARRGAGTREAFRRALTELAGRDPRVWCCDSDMGGLAGGFARSHPGQYVDLGIAEANLMSVAAALAASGKIPFVNTMASFAALRAGEQVKVDIAYNDLPVHIAASHSGLSGGHFGATHQALEDLAVMRALPNMTVVVPADAAAAEQAVAAVAALPGPSYLRLGRKPTPPVHEPGARFVLGRAARLRAGDDVALLACGPHPLMAALAAHDRLAAAGIGARVLDMATIKPLDLEAVVAAAAQTRGLVTVEEHNVIGGLGGAVAEALAELSPAPLRRVGIRDRFCEHVGGHEDLLRVYGVTADAVTRAATALCGAPAAPPTTAKEMIFP</sequence>
<dbReference type="PANTHER" id="PTHR43825">
    <property type="entry name" value="PYRUVATE DEHYDROGENASE E1 COMPONENT"/>
    <property type="match status" value="1"/>
</dbReference>
<proteinExistence type="predicted"/>
<reference evidence="3 4" key="1">
    <citation type="journal article" date="2019" name="Int. J. Syst. Evol. Microbiol.">
        <title>The Global Catalogue of Microorganisms (GCM) 10K type strain sequencing project: providing services to taxonomists for standard genome sequencing and annotation.</title>
        <authorList>
            <consortium name="The Broad Institute Genomics Platform"/>
            <consortium name="The Broad Institute Genome Sequencing Center for Infectious Disease"/>
            <person name="Wu L."/>
            <person name="Ma J."/>
        </authorList>
    </citation>
    <scope>NUCLEOTIDE SEQUENCE [LARGE SCALE GENOMIC DNA]</scope>
    <source>
        <strain evidence="3 4">JCM 6833</strain>
    </source>
</reference>
<keyword evidence="4" id="KW-1185">Reference proteome</keyword>
<feature type="region of interest" description="Disordered" evidence="1">
    <location>
        <begin position="1"/>
        <end position="23"/>
    </location>
</feature>
<dbReference type="SUPFAM" id="SSF52922">
    <property type="entry name" value="TK C-terminal domain-like"/>
    <property type="match status" value="1"/>
</dbReference>
<comment type="caution">
    <text evidence="3">The sequence shown here is derived from an EMBL/GenBank/DDBJ whole genome shotgun (WGS) entry which is preliminary data.</text>
</comment>
<protein>
    <submittedName>
        <fullName evidence="3">Transketolase family protein</fullName>
    </submittedName>
</protein>
<dbReference type="InterPro" id="IPR029061">
    <property type="entry name" value="THDP-binding"/>
</dbReference>
<name>A0ABN3PH46_9ACTN</name>
<evidence type="ECO:0000256" key="1">
    <source>
        <dbReference type="SAM" id="MobiDB-lite"/>
    </source>
</evidence>
<dbReference type="Pfam" id="PF02780">
    <property type="entry name" value="Transketolase_C"/>
    <property type="match status" value="1"/>
</dbReference>
<dbReference type="InterPro" id="IPR005475">
    <property type="entry name" value="Transketolase-like_Pyr-bd"/>
</dbReference>
<dbReference type="RefSeq" id="WP_344538483.1">
    <property type="nucleotide sequence ID" value="NZ_BAAATD010000001.1"/>
</dbReference>
<dbReference type="PANTHER" id="PTHR43825:SF1">
    <property type="entry name" value="TRANSKETOLASE-LIKE PYRIMIDINE-BINDING DOMAIN-CONTAINING PROTEIN"/>
    <property type="match status" value="1"/>
</dbReference>
<organism evidence="3 4">
    <name type="scientific">Actinomadura fulvescens</name>
    <dbReference type="NCBI Taxonomy" id="46160"/>
    <lineage>
        <taxon>Bacteria</taxon>
        <taxon>Bacillati</taxon>
        <taxon>Actinomycetota</taxon>
        <taxon>Actinomycetes</taxon>
        <taxon>Streptosporangiales</taxon>
        <taxon>Thermomonosporaceae</taxon>
        <taxon>Actinomadura</taxon>
    </lineage>
</organism>
<dbReference type="SUPFAM" id="SSF52518">
    <property type="entry name" value="Thiamin diphosphate-binding fold (THDP-binding)"/>
    <property type="match status" value="1"/>
</dbReference>
<accession>A0ABN3PH46</accession>
<dbReference type="Gene3D" id="3.40.50.970">
    <property type="match status" value="1"/>
</dbReference>
<feature type="compositionally biased region" description="Basic and acidic residues" evidence="1">
    <location>
        <begin position="1"/>
        <end position="17"/>
    </location>
</feature>
<dbReference type="EMBL" id="BAAATD010000001">
    <property type="protein sequence ID" value="GAA2581440.1"/>
    <property type="molecule type" value="Genomic_DNA"/>
</dbReference>
<feature type="domain" description="Transketolase-like pyrimidine-binding" evidence="2">
    <location>
        <begin position="21"/>
        <end position="185"/>
    </location>
</feature>
<dbReference type="SMART" id="SM00861">
    <property type="entry name" value="Transket_pyr"/>
    <property type="match status" value="1"/>
</dbReference>
<dbReference type="InterPro" id="IPR051157">
    <property type="entry name" value="PDH/Transketolase"/>
</dbReference>
<dbReference type="CDD" id="cd07033">
    <property type="entry name" value="TPP_PYR_DXS_TK_like"/>
    <property type="match status" value="1"/>
</dbReference>
<gene>
    <name evidence="3" type="ORF">GCM10010411_12550</name>
</gene>
<evidence type="ECO:0000259" key="2">
    <source>
        <dbReference type="SMART" id="SM00861"/>
    </source>
</evidence>
<dbReference type="InterPro" id="IPR033248">
    <property type="entry name" value="Transketolase_C"/>
</dbReference>